<protein>
    <submittedName>
        <fullName evidence="1">Uncharacterized protein</fullName>
    </submittedName>
</protein>
<name>A0A628V6Q2_SALER</name>
<evidence type="ECO:0000313" key="1">
    <source>
        <dbReference type="EMBL" id="EDF5515258.1"/>
    </source>
</evidence>
<accession>A0A628V6Q2</accession>
<sequence>MSYEEIPVVIPGEIECRDHNQLACIRFHYHLEKPETLPNAGELFTALTPEQAVDVVRYLQGYIQRVSISQGHLQNGGKPN</sequence>
<comment type="caution">
    <text evidence="1">The sequence shown here is derived from an EMBL/GenBank/DDBJ whole genome shotgun (WGS) entry which is preliminary data.</text>
</comment>
<gene>
    <name evidence="1" type="ORF">GB848_20210</name>
</gene>
<dbReference type="AlphaFoldDB" id="A0A628V6Q2"/>
<dbReference type="EMBL" id="AAMBER010000017">
    <property type="protein sequence ID" value="EDF5515258.1"/>
    <property type="molecule type" value="Genomic_DNA"/>
</dbReference>
<organism evidence="1">
    <name type="scientific">Salmonella enterica</name>
    <name type="common">Salmonella choleraesuis</name>
    <dbReference type="NCBI Taxonomy" id="28901"/>
    <lineage>
        <taxon>Bacteria</taxon>
        <taxon>Pseudomonadati</taxon>
        <taxon>Pseudomonadota</taxon>
        <taxon>Gammaproteobacteria</taxon>
        <taxon>Enterobacterales</taxon>
        <taxon>Enterobacteriaceae</taxon>
        <taxon>Salmonella</taxon>
    </lineage>
</organism>
<reference evidence="1" key="1">
    <citation type="submission" date="2019-10" db="EMBL/GenBank/DDBJ databases">
        <authorList>
            <consortium name="PulseNet: The National Subtyping Network for Foodborne Disease Surveillance"/>
            <person name="Tarr C.L."/>
            <person name="Trees E."/>
            <person name="Katz L.S."/>
            <person name="Carleton-Romer H.A."/>
            <person name="Stroika S."/>
            <person name="Kucerova Z."/>
            <person name="Roache K.F."/>
            <person name="Sabol A.L."/>
            <person name="Besser J."/>
            <person name="Gerner-Smidt P."/>
        </authorList>
    </citation>
    <scope>NUCLEOTIDE SEQUENCE</scope>
    <source>
        <strain evidence="1">PNUSAS102632</strain>
    </source>
</reference>
<proteinExistence type="predicted"/>